<dbReference type="PROSITE" id="PS51755">
    <property type="entry name" value="OMPR_PHOB"/>
    <property type="match status" value="1"/>
</dbReference>
<dbReference type="Gene3D" id="6.10.250.690">
    <property type="match status" value="1"/>
</dbReference>
<dbReference type="PANTHER" id="PTHR48111:SF22">
    <property type="entry name" value="REGULATOR OF RPOS"/>
    <property type="match status" value="1"/>
</dbReference>
<dbReference type="SMART" id="SM00448">
    <property type="entry name" value="REC"/>
    <property type="match status" value="1"/>
</dbReference>
<dbReference type="Gene3D" id="1.10.10.10">
    <property type="entry name" value="Winged helix-like DNA-binding domain superfamily/Winged helix DNA-binding domain"/>
    <property type="match status" value="1"/>
</dbReference>
<accession>A0A1F5YY18</accession>
<evidence type="ECO:0000256" key="7">
    <source>
        <dbReference type="PROSITE-ProRule" id="PRU01091"/>
    </source>
</evidence>
<organism evidence="10 11">
    <name type="scientific">Candidatus Gottesmanbacteria bacterium RBG_16_52_11</name>
    <dbReference type="NCBI Taxonomy" id="1798374"/>
    <lineage>
        <taxon>Bacteria</taxon>
        <taxon>Candidatus Gottesmaniibacteriota</taxon>
    </lineage>
</organism>
<reference evidence="10 11" key="1">
    <citation type="journal article" date="2016" name="Nat. Commun.">
        <title>Thousands of microbial genomes shed light on interconnected biogeochemical processes in an aquifer system.</title>
        <authorList>
            <person name="Anantharaman K."/>
            <person name="Brown C.T."/>
            <person name="Hug L.A."/>
            <person name="Sharon I."/>
            <person name="Castelle C.J."/>
            <person name="Probst A.J."/>
            <person name="Thomas B.C."/>
            <person name="Singh A."/>
            <person name="Wilkins M.J."/>
            <person name="Karaoz U."/>
            <person name="Brodie E.L."/>
            <person name="Williams K.H."/>
            <person name="Hubbard S.S."/>
            <person name="Banfield J.F."/>
        </authorList>
    </citation>
    <scope>NUCLEOTIDE SEQUENCE [LARGE SCALE GENOMIC DNA]</scope>
</reference>
<keyword evidence="2" id="KW-0902">Two-component regulatory system</keyword>
<feature type="DNA-binding region" description="OmpR/PhoB-type" evidence="7">
    <location>
        <begin position="124"/>
        <end position="224"/>
    </location>
</feature>
<name>A0A1F5YY18_9BACT</name>
<keyword evidence="3" id="KW-0805">Transcription regulation</keyword>
<evidence type="ECO:0000256" key="4">
    <source>
        <dbReference type="ARBA" id="ARBA00023125"/>
    </source>
</evidence>
<dbReference type="InterPro" id="IPR039420">
    <property type="entry name" value="WalR-like"/>
</dbReference>
<dbReference type="EMBL" id="MFJD01000001">
    <property type="protein sequence ID" value="OGG05088.1"/>
    <property type="molecule type" value="Genomic_DNA"/>
</dbReference>
<evidence type="ECO:0000259" key="9">
    <source>
        <dbReference type="PROSITE" id="PS51755"/>
    </source>
</evidence>
<dbReference type="PROSITE" id="PS50110">
    <property type="entry name" value="RESPONSE_REGULATORY"/>
    <property type="match status" value="1"/>
</dbReference>
<dbReference type="GO" id="GO:0006355">
    <property type="term" value="P:regulation of DNA-templated transcription"/>
    <property type="evidence" value="ECO:0007669"/>
    <property type="project" value="InterPro"/>
</dbReference>
<feature type="domain" description="OmpR/PhoB-type" evidence="9">
    <location>
        <begin position="124"/>
        <end position="224"/>
    </location>
</feature>
<evidence type="ECO:0000256" key="1">
    <source>
        <dbReference type="ARBA" id="ARBA00022553"/>
    </source>
</evidence>
<dbReference type="InterPro" id="IPR011006">
    <property type="entry name" value="CheY-like_superfamily"/>
</dbReference>
<keyword evidence="1 6" id="KW-0597">Phosphoprotein</keyword>
<protein>
    <submittedName>
        <fullName evidence="10">DNA-binding response regulator</fullName>
    </submittedName>
</protein>
<dbReference type="InterPro" id="IPR001789">
    <property type="entry name" value="Sig_transdc_resp-reg_receiver"/>
</dbReference>
<keyword evidence="5" id="KW-0804">Transcription</keyword>
<feature type="domain" description="Response regulatory" evidence="8">
    <location>
        <begin position="2"/>
        <end position="116"/>
    </location>
</feature>
<evidence type="ECO:0000256" key="3">
    <source>
        <dbReference type="ARBA" id="ARBA00023015"/>
    </source>
</evidence>
<dbReference type="GO" id="GO:0032993">
    <property type="term" value="C:protein-DNA complex"/>
    <property type="evidence" value="ECO:0007669"/>
    <property type="project" value="TreeGrafter"/>
</dbReference>
<evidence type="ECO:0000259" key="8">
    <source>
        <dbReference type="PROSITE" id="PS50110"/>
    </source>
</evidence>
<dbReference type="GO" id="GO:0000156">
    <property type="term" value="F:phosphorelay response regulator activity"/>
    <property type="evidence" value="ECO:0007669"/>
    <property type="project" value="TreeGrafter"/>
</dbReference>
<dbReference type="CDD" id="cd00383">
    <property type="entry name" value="trans_reg_C"/>
    <property type="match status" value="1"/>
</dbReference>
<dbReference type="FunFam" id="1.10.10.10:FF:000005">
    <property type="entry name" value="Two-component system response regulator"/>
    <property type="match status" value="1"/>
</dbReference>
<dbReference type="InterPro" id="IPR001867">
    <property type="entry name" value="OmpR/PhoB-type_DNA-bd"/>
</dbReference>
<dbReference type="Gene3D" id="3.40.50.2300">
    <property type="match status" value="1"/>
</dbReference>
<keyword evidence="4 7" id="KW-0238">DNA-binding</keyword>
<proteinExistence type="predicted"/>
<sequence length="228" mass="25542">MRVLVIEDEHKIANSIRRGLELESYAVDVAYDGIEGYDLAASETYDVIILDLMLPGMDGLTITRKLRDGGIHIPVLILTAKGALDEKVAGLNTGADDYLVKPFAFAELVARVRALARRPRNGNNTALTYAGVTLDPVSFTVTRDRKPVMLSRKEFALLEFLLRHPDTVLTKDQITSNVWSYDSDILPNTVEVYIGYLRRKIDKPFSTKKPLIRTVRGFGYKLSDGKRL</sequence>
<dbReference type="Proteomes" id="UP000178448">
    <property type="component" value="Unassembled WGS sequence"/>
</dbReference>
<dbReference type="InterPro" id="IPR036388">
    <property type="entry name" value="WH-like_DNA-bd_sf"/>
</dbReference>
<evidence type="ECO:0000256" key="6">
    <source>
        <dbReference type="PROSITE-ProRule" id="PRU00169"/>
    </source>
</evidence>
<dbReference type="GO" id="GO:0005829">
    <property type="term" value="C:cytosol"/>
    <property type="evidence" value="ECO:0007669"/>
    <property type="project" value="TreeGrafter"/>
</dbReference>
<evidence type="ECO:0000256" key="2">
    <source>
        <dbReference type="ARBA" id="ARBA00023012"/>
    </source>
</evidence>
<dbReference type="Pfam" id="PF00486">
    <property type="entry name" value="Trans_reg_C"/>
    <property type="match status" value="1"/>
</dbReference>
<evidence type="ECO:0000313" key="10">
    <source>
        <dbReference type="EMBL" id="OGG05088.1"/>
    </source>
</evidence>
<dbReference type="STRING" id="1798374.A2Z33_06355"/>
<dbReference type="SUPFAM" id="SSF52172">
    <property type="entry name" value="CheY-like"/>
    <property type="match status" value="1"/>
</dbReference>
<gene>
    <name evidence="10" type="ORF">A2Z33_06355</name>
</gene>
<dbReference type="FunFam" id="3.40.50.2300:FF:000002">
    <property type="entry name" value="DNA-binding response regulator PhoP"/>
    <property type="match status" value="1"/>
</dbReference>
<evidence type="ECO:0000313" key="11">
    <source>
        <dbReference type="Proteomes" id="UP000178448"/>
    </source>
</evidence>
<dbReference type="GO" id="GO:0000976">
    <property type="term" value="F:transcription cis-regulatory region binding"/>
    <property type="evidence" value="ECO:0007669"/>
    <property type="project" value="TreeGrafter"/>
</dbReference>
<dbReference type="PANTHER" id="PTHR48111">
    <property type="entry name" value="REGULATOR OF RPOS"/>
    <property type="match status" value="1"/>
</dbReference>
<dbReference type="SMART" id="SM00862">
    <property type="entry name" value="Trans_reg_C"/>
    <property type="match status" value="1"/>
</dbReference>
<dbReference type="AlphaFoldDB" id="A0A1F5YY18"/>
<evidence type="ECO:0000256" key="5">
    <source>
        <dbReference type="ARBA" id="ARBA00023163"/>
    </source>
</evidence>
<dbReference type="Pfam" id="PF00072">
    <property type="entry name" value="Response_reg"/>
    <property type="match status" value="1"/>
</dbReference>
<feature type="modified residue" description="4-aspartylphosphate" evidence="6">
    <location>
        <position position="51"/>
    </location>
</feature>
<comment type="caution">
    <text evidence="10">The sequence shown here is derived from an EMBL/GenBank/DDBJ whole genome shotgun (WGS) entry which is preliminary data.</text>
</comment>